<evidence type="ECO:0000313" key="2">
    <source>
        <dbReference type="Proteomes" id="UP001221757"/>
    </source>
</evidence>
<comment type="caution">
    <text evidence="1">The sequence shown here is derived from an EMBL/GenBank/DDBJ whole genome shotgun (WGS) entry which is preliminary data.</text>
</comment>
<dbReference type="AlphaFoldDB" id="A0AAD7GVW1"/>
<evidence type="ECO:0000313" key="1">
    <source>
        <dbReference type="EMBL" id="KAJ7706349.1"/>
    </source>
</evidence>
<accession>A0AAD7GVW1</accession>
<dbReference type="InterPro" id="IPR019188">
    <property type="entry name" value="SNAPC1"/>
</dbReference>
<protein>
    <submittedName>
        <fullName evidence="1">Uncharacterized protein</fullName>
    </submittedName>
</protein>
<sequence length="306" mass="33979">MAVVNRGNVVLQPTYFTSSVYIKALREDITTLVHNFHEQYKEDSTKPFALFKSLWNAQGWKWMHFKVFDSRARDTFLSVTFRLFLERMVKTEAPFTRTVALFALYTFFNTQPTGSAPTLRGLSHIPIPIDHYTTLIGLPGMLSSAYLAPLQPYVSYVVSALVNAQAFYLLPSSELGAQNPRDLPREIFVEEGLIDSNQPQGKGHQSKRDKVIKARTALDAVGRWLAQTPSDTGTGPTLSQYKAQKAQLLKEMGGETDGLEEASEGVVQRLREAQEEQGGDVEGWAGLARVHAASSTAGRLLGLLEQ</sequence>
<dbReference type="Proteomes" id="UP001221757">
    <property type="component" value="Unassembled WGS sequence"/>
</dbReference>
<organism evidence="1 2">
    <name type="scientific">Mycena rosella</name>
    <name type="common">Pink bonnet</name>
    <name type="synonym">Agaricus rosellus</name>
    <dbReference type="NCBI Taxonomy" id="1033263"/>
    <lineage>
        <taxon>Eukaryota</taxon>
        <taxon>Fungi</taxon>
        <taxon>Dikarya</taxon>
        <taxon>Basidiomycota</taxon>
        <taxon>Agaricomycotina</taxon>
        <taxon>Agaricomycetes</taxon>
        <taxon>Agaricomycetidae</taxon>
        <taxon>Agaricales</taxon>
        <taxon>Marasmiineae</taxon>
        <taxon>Mycenaceae</taxon>
        <taxon>Mycena</taxon>
    </lineage>
</organism>
<name>A0AAD7GVW1_MYCRO</name>
<dbReference type="EMBL" id="JARKIE010000007">
    <property type="protein sequence ID" value="KAJ7706349.1"/>
    <property type="molecule type" value="Genomic_DNA"/>
</dbReference>
<gene>
    <name evidence="1" type="ORF">B0H17DRAFT_1036850</name>
</gene>
<proteinExistence type="predicted"/>
<dbReference type="Pfam" id="PF09808">
    <property type="entry name" value="SNAPC1"/>
    <property type="match status" value="1"/>
</dbReference>
<keyword evidence="2" id="KW-1185">Reference proteome</keyword>
<reference evidence="1" key="1">
    <citation type="submission" date="2023-03" db="EMBL/GenBank/DDBJ databases">
        <title>Massive genome expansion in bonnet fungi (Mycena s.s.) driven by repeated elements and novel gene families across ecological guilds.</title>
        <authorList>
            <consortium name="Lawrence Berkeley National Laboratory"/>
            <person name="Harder C.B."/>
            <person name="Miyauchi S."/>
            <person name="Viragh M."/>
            <person name="Kuo A."/>
            <person name="Thoen E."/>
            <person name="Andreopoulos B."/>
            <person name="Lu D."/>
            <person name="Skrede I."/>
            <person name="Drula E."/>
            <person name="Henrissat B."/>
            <person name="Morin E."/>
            <person name="Kohler A."/>
            <person name="Barry K."/>
            <person name="LaButti K."/>
            <person name="Morin E."/>
            <person name="Salamov A."/>
            <person name="Lipzen A."/>
            <person name="Mereny Z."/>
            <person name="Hegedus B."/>
            <person name="Baldrian P."/>
            <person name="Stursova M."/>
            <person name="Weitz H."/>
            <person name="Taylor A."/>
            <person name="Grigoriev I.V."/>
            <person name="Nagy L.G."/>
            <person name="Martin F."/>
            <person name="Kauserud H."/>
        </authorList>
    </citation>
    <scope>NUCLEOTIDE SEQUENCE</scope>
    <source>
        <strain evidence="1">CBHHK067</strain>
    </source>
</reference>